<dbReference type="AlphaFoldDB" id="A0A1J1HR96"/>
<evidence type="ECO:0000313" key="2">
    <source>
        <dbReference type="Proteomes" id="UP000183832"/>
    </source>
</evidence>
<reference evidence="1 2" key="1">
    <citation type="submission" date="2015-04" db="EMBL/GenBank/DDBJ databases">
        <authorList>
            <person name="Syromyatnikov M.Y."/>
            <person name="Popov V.N."/>
        </authorList>
    </citation>
    <scope>NUCLEOTIDE SEQUENCE [LARGE SCALE GENOMIC DNA]</scope>
</reference>
<accession>A0A1J1HR96</accession>
<proteinExistence type="predicted"/>
<protein>
    <submittedName>
        <fullName evidence="1">CLUMA_CG004225, isoform A</fullName>
    </submittedName>
</protein>
<evidence type="ECO:0000313" key="1">
    <source>
        <dbReference type="EMBL" id="CRK90491.1"/>
    </source>
</evidence>
<name>A0A1J1HR96_9DIPT</name>
<gene>
    <name evidence="1" type="ORF">CLUMA_CG004225</name>
</gene>
<dbReference type="Proteomes" id="UP000183832">
    <property type="component" value="Unassembled WGS sequence"/>
</dbReference>
<organism evidence="1 2">
    <name type="scientific">Clunio marinus</name>
    <dbReference type="NCBI Taxonomy" id="568069"/>
    <lineage>
        <taxon>Eukaryota</taxon>
        <taxon>Metazoa</taxon>
        <taxon>Ecdysozoa</taxon>
        <taxon>Arthropoda</taxon>
        <taxon>Hexapoda</taxon>
        <taxon>Insecta</taxon>
        <taxon>Pterygota</taxon>
        <taxon>Neoptera</taxon>
        <taxon>Endopterygota</taxon>
        <taxon>Diptera</taxon>
        <taxon>Nematocera</taxon>
        <taxon>Chironomoidea</taxon>
        <taxon>Chironomidae</taxon>
        <taxon>Clunio</taxon>
    </lineage>
</organism>
<dbReference type="EMBL" id="CVRI01000019">
    <property type="protein sequence ID" value="CRK90491.1"/>
    <property type="molecule type" value="Genomic_DNA"/>
</dbReference>
<keyword evidence="2" id="KW-1185">Reference proteome</keyword>
<sequence length="68" mass="7975">MDGKKKKMVENKSNKTSHLKAIIDSITDINFYFRLYLVNSSVKKNGRMTTNFQQKQTIKIDPLRNIKN</sequence>